<comment type="function">
    <text evidence="18">Catalyzes the epimerization of the S- and R-forms of NAD(P)HX, a damaged form of NAD(P)H that is a result of enzymatic or heat-dependent hydration. This is a prerequisite for the S-specific NAD(P)H-hydrate dehydratase to allow the repair of both epimers of NAD(P)HX.</text>
</comment>
<organism evidence="22 23">
    <name type="scientific">Sinorhizobium alkalisoli</name>
    <dbReference type="NCBI Taxonomy" id="1752398"/>
    <lineage>
        <taxon>Bacteria</taxon>
        <taxon>Pseudomonadati</taxon>
        <taxon>Pseudomonadota</taxon>
        <taxon>Alphaproteobacteria</taxon>
        <taxon>Hyphomicrobiales</taxon>
        <taxon>Rhizobiaceae</taxon>
        <taxon>Sinorhizobium/Ensifer group</taxon>
        <taxon>Sinorhizobium</taxon>
    </lineage>
</organism>
<dbReference type="HAMAP" id="MF_01965">
    <property type="entry name" value="NADHX_dehydratase"/>
    <property type="match status" value="1"/>
</dbReference>
<evidence type="ECO:0000256" key="12">
    <source>
        <dbReference type="ARBA" id="ARBA00023239"/>
    </source>
</evidence>
<evidence type="ECO:0000256" key="1">
    <source>
        <dbReference type="ARBA" id="ARBA00000013"/>
    </source>
</evidence>
<evidence type="ECO:0000256" key="3">
    <source>
        <dbReference type="ARBA" id="ARBA00006001"/>
    </source>
</evidence>
<keyword evidence="6 17" id="KW-0547">Nucleotide-binding</keyword>
<comment type="similarity">
    <text evidence="17">Belongs to the NnrD/CARKD family.</text>
</comment>
<keyword evidence="13" id="KW-0511">Multifunctional enzyme</keyword>
<comment type="function">
    <text evidence="17">Catalyzes the dehydration of the S-form of NAD(P)HX at the expense of ADP, which is converted to AMP. Together with NAD(P)HX epimerase, which catalyzes the epimerization of the S- and R-forms, the enzyme allows the repair of both epimers of NAD(P)HX, a damaged form of NAD(P)H that is a result of enzymatic or heat-dependent hydration.</text>
</comment>
<evidence type="ECO:0000256" key="17">
    <source>
        <dbReference type="HAMAP-Rule" id="MF_01965"/>
    </source>
</evidence>
<evidence type="ECO:0000259" key="21">
    <source>
        <dbReference type="PROSITE" id="PS51385"/>
    </source>
</evidence>
<keyword evidence="7 17" id="KW-0067">ATP-binding</keyword>
<dbReference type="EC" id="5.1.99.6" evidence="19"/>
<comment type="catalytic activity">
    <reaction evidence="2 18 19">
        <text>(6R)-NADPHX = (6S)-NADPHX</text>
        <dbReference type="Rhea" id="RHEA:32227"/>
        <dbReference type="ChEBI" id="CHEBI:64076"/>
        <dbReference type="ChEBI" id="CHEBI:64077"/>
        <dbReference type="EC" id="5.1.99.6"/>
    </reaction>
</comment>
<comment type="catalytic activity">
    <reaction evidence="16 17 19">
        <text>(6S)-NADPHX + ADP = AMP + phosphate + NADPH + H(+)</text>
        <dbReference type="Rhea" id="RHEA:32235"/>
        <dbReference type="ChEBI" id="CHEBI:15378"/>
        <dbReference type="ChEBI" id="CHEBI:43474"/>
        <dbReference type="ChEBI" id="CHEBI:57783"/>
        <dbReference type="ChEBI" id="CHEBI:64076"/>
        <dbReference type="ChEBI" id="CHEBI:456215"/>
        <dbReference type="ChEBI" id="CHEBI:456216"/>
        <dbReference type="EC" id="4.2.1.136"/>
    </reaction>
</comment>
<dbReference type="PROSITE" id="PS51383">
    <property type="entry name" value="YJEF_C_3"/>
    <property type="match status" value="1"/>
</dbReference>
<dbReference type="GO" id="GO:0052856">
    <property type="term" value="F:NAD(P)HX epimerase activity"/>
    <property type="evidence" value="ECO:0007669"/>
    <property type="project" value="UniProtKB-UniRule"/>
</dbReference>
<feature type="binding site" evidence="18">
    <location>
        <position position="159"/>
    </location>
    <ligand>
        <name>K(+)</name>
        <dbReference type="ChEBI" id="CHEBI:29103"/>
    </ligand>
</feature>
<dbReference type="STRING" id="1752398.A8M32_03735"/>
<dbReference type="HAMAP" id="MF_01966">
    <property type="entry name" value="NADHX_epimerase"/>
    <property type="match status" value="1"/>
</dbReference>
<evidence type="ECO:0000256" key="15">
    <source>
        <dbReference type="ARBA" id="ARBA00048238"/>
    </source>
</evidence>
<evidence type="ECO:0000256" key="11">
    <source>
        <dbReference type="ARBA" id="ARBA00023235"/>
    </source>
</evidence>
<keyword evidence="9 18" id="KW-0630">Potassium</keyword>
<dbReference type="GO" id="GO:0110051">
    <property type="term" value="P:metabolite repair"/>
    <property type="evidence" value="ECO:0007669"/>
    <property type="project" value="TreeGrafter"/>
</dbReference>
<feature type="binding site" evidence="18">
    <location>
        <begin position="62"/>
        <end position="66"/>
    </location>
    <ligand>
        <name>(6S)-NADPHX</name>
        <dbReference type="ChEBI" id="CHEBI:64076"/>
    </ligand>
</feature>
<reference evidence="23" key="1">
    <citation type="submission" date="2016-05" db="EMBL/GenBank/DDBJ databases">
        <authorList>
            <person name="Li Y."/>
        </authorList>
    </citation>
    <scope>NUCLEOTIDE SEQUENCE [LARGE SCALE GENOMIC DNA]</scope>
    <source>
        <strain evidence="23">YIC4027</strain>
    </source>
</reference>
<feature type="binding site" evidence="17">
    <location>
        <position position="440"/>
    </location>
    <ligand>
        <name>(6S)-NADPHX</name>
        <dbReference type="ChEBI" id="CHEBI:64076"/>
    </ligand>
</feature>
<comment type="subunit">
    <text evidence="17">Homotetramer.</text>
</comment>
<dbReference type="EC" id="4.2.1.136" evidence="19"/>
<dbReference type="Gene3D" id="3.40.1190.20">
    <property type="match status" value="1"/>
</dbReference>
<dbReference type="Proteomes" id="UP000094342">
    <property type="component" value="Unassembled WGS sequence"/>
</dbReference>
<feature type="domain" description="YjeF C-terminal" evidence="20">
    <location>
        <begin position="223"/>
        <end position="494"/>
    </location>
</feature>
<evidence type="ECO:0000259" key="20">
    <source>
        <dbReference type="PROSITE" id="PS51383"/>
    </source>
</evidence>
<comment type="cofactor">
    <cofactor evidence="17">
        <name>Mg(2+)</name>
        <dbReference type="ChEBI" id="CHEBI:18420"/>
    </cofactor>
</comment>
<comment type="similarity">
    <text evidence="3 19">In the N-terminal section; belongs to the NnrE/AIBP family.</text>
</comment>
<comment type="caution">
    <text evidence="18">Lacks conserved residue(s) required for the propagation of feature annotation.</text>
</comment>
<accession>A0A1E3VGD5</accession>
<dbReference type="GO" id="GO:0052855">
    <property type="term" value="F:ADP-dependent NAD(P)H-hydrate dehydratase activity"/>
    <property type="evidence" value="ECO:0007669"/>
    <property type="project" value="UniProtKB-UniRule"/>
</dbReference>
<dbReference type="EMBL" id="LYBW01000041">
    <property type="protein sequence ID" value="ODR92650.1"/>
    <property type="molecule type" value="Genomic_DNA"/>
</dbReference>
<dbReference type="OrthoDB" id="9806925at2"/>
<dbReference type="InterPro" id="IPR036652">
    <property type="entry name" value="YjeF_N_dom_sf"/>
</dbReference>
<feature type="domain" description="YjeF N-terminal" evidence="21">
    <location>
        <begin position="15"/>
        <end position="213"/>
    </location>
</feature>
<dbReference type="PROSITE" id="PS51385">
    <property type="entry name" value="YJEF_N"/>
    <property type="match status" value="1"/>
</dbReference>
<dbReference type="GO" id="GO:0046496">
    <property type="term" value="P:nicotinamide nucleotide metabolic process"/>
    <property type="evidence" value="ECO:0007669"/>
    <property type="project" value="UniProtKB-UniRule"/>
</dbReference>
<feature type="binding site" evidence="17">
    <location>
        <position position="321"/>
    </location>
    <ligand>
        <name>(6S)-NADPHX</name>
        <dbReference type="ChEBI" id="CHEBI:64076"/>
    </ligand>
</feature>
<feature type="binding site" evidence="18">
    <location>
        <position position="156"/>
    </location>
    <ligand>
        <name>(6S)-NADPHX</name>
        <dbReference type="ChEBI" id="CHEBI:64076"/>
    </ligand>
</feature>
<keyword evidence="23" id="KW-1185">Reference proteome</keyword>
<sequence>MGEALRDLLVTPAEMAAIDEDAVHSGIESFSLMRSAGMAVSAAALRLFPSASRFVVLCGPGNNGGDGYVAAAALAESGASLAVFALGDVGKLKGDAARARAAYAGEIQAIGTYEPQAGDVVIDALFGAGLARDLPDEVQEAIRRVEDSRRPVIAVDLPSGIDGRSGEIRGASFTAAHTVTFMAAKPGHLLLPGRTRCGTLEVFDIGIPDRVVRARAGDLRINTPAVWQQHASGLDPATHKYKRGHLAVFSGPQISTGAARLSAMAGLNAGAGLVTLVSPPDAIAANAAHLTAVMLKEMGKTGDLAAWLKDRRLGAFVLGPGFGVGKKARAFALMLCGRALVLDADAVTSFKERRTDLFNTIAMEGGQVVMTPHEGEFARLFPEIAADTALSKIEKAQAAAKLSHAVILYKGPDTVVAAPSGRTVVNANAPPWLATAGSGDVLTGIIGAHLAQGMPAFEAAAAAVWRHGEAGTRAGQGATAETLVANIPPFDYSATRPMGRVAL</sequence>
<feature type="binding site" evidence="18">
    <location>
        <position position="123"/>
    </location>
    <ligand>
        <name>K(+)</name>
        <dbReference type="ChEBI" id="CHEBI:29103"/>
    </ligand>
</feature>
<comment type="catalytic activity">
    <reaction evidence="15 17 19">
        <text>(6S)-NADHX + ADP = AMP + phosphate + NADH + H(+)</text>
        <dbReference type="Rhea" id="RHEA:32223"/>
        <dbReference type="ChEBI" id="CHEBI:15378"/>
        <dbReference type="ChEBI" id="CHEBI:43474"/>
        <dbReference type="ChEBI" id="CHEBI:57945"/>
        <dbReference type="ChEBI" id="CHEBI:64074"/>
        <dbReference type="ChEBI" id="CHEBI:456215"/>
        <dbReference type="ChEBI" id="CHEBI:456216"/>
        <dbReference type="EC" id="4.2.1.136"/>
    </reaction>
</comment>
<comment type="similarity">
    <text evidence="4 19">In the C-terminal section; belongs to the NnrD/CARKD family.</text>
</comment>
<dbReference type="PROSITE" id="PS01050">
    <property type="entry name" value="YJEF_C_2"/>
    <property type="match status" value="1"/>
</dbReference>
<keyword evidence="8 17" id="KW-0521">NADP</keyword>
<dbReference type="InterPro" id="IPR030677">
    <property type="entry name" value="Nnr"/>
</dbReference>
<dbReference type="GO" id="GO:0005524">
    <property type="term" value="F:ATP binding"/>
    <property type="evidence" value="ECO:0007669"/>
    <property type="project" value="UniProtKB-UniRule"/>
</dbReference>
<evidence type="ECO:0000256" key="6">
    <source>
        <dbReference type="ARBA" id="ARBA00022741"/>
    </source>
</evidence>
<gene>
    <name evidence="18" type="primary">nnrE</name>
    <name evidence="17" type="synonym">nnrD</name>
    <name evidence="22" type="ORF">A8M32_03735</name>
</gene>
<dbReference type="AlphaFoldDB" id="A0A1E3VGD5"/>
<dbReference type="Pfam" id="PF03853">
    <property type="entry name" value="YjeF_N"/>
    <property type="match status" value="1"/>
</dbReference>
<proteinExistence type="inferred from homology"/>
<dbReference type="InterPro" id="IPR029056">
    <property type="entry name" value="Ribokinase-like"/>
</dbReference>
<dbReference type="InterPro" id="IPR017953">
    <property type="entry name" value="Carbohydrate_kinase_pred_CS"/>
</dbReference>
<dbReference type="Gene3D" id="3.40.50.10260">
    <property type="entry name" value="YjeF N-terminal domain"/>
    <property type="match status" value="1"/>
</dbReference>
<evidence type="ECO:0000256" key="8">
    <source>
        <dbReference type="ARBA" id="ARBA00022857"/>
    </source>
</evidence>
<feature type="binding site" evidence="17">
    <location>
        <position position="373"/>
    </location>
    <ligand>
        <name>(6S)-NADPHX</name>
        <dbReference type="ChEBI" id="CHEBI:64076"/>
    </ligand>
</feature>
<feature type="binding site" evidence="18">
    <location>
        <begin position="127"/>
        <end position="133"/>
    </location>
    <ligand>
        <name>(6S)-NADPHX</name>
        <dbReference type="ChEBI" id="CHEBI:64076"/>
    </ligand>
</feature>
<evidence type="ECO:0000256" key="19">
    <source>
        <dbReference type="PIRNR" id="PIRNR017184"/>
    </source>
</evidence>
<keyword evidence="10 17" id="KW-0520">NAD</keyword>
<comment type="catalytic activity">
    <reaction evidence="1 18 19">
        <text>(6R)-NADHX = (6S)-NADHX</text>
        <dbReference type="Rhea" id="RHEA:32215"/>
        <dbReference type="ChEBI" id="CHEBI:64074"/>
        <dbReference type="ChEBI" id="CHEBI:64075"/>
        <dbReference type="EC" id="5.1.99.6"/>
    </reaction>
</comment>
<dbReference type="InterPro" id="IPR004443">
    <property type="entry name" value="YjeF_N_dom"/>
</dbReference>
<dbReference type="PANTHER" id="PTHR12592">
    <property type="entry name" value="ATP-DEPENDENT (S)-NAD(P)H-HYDRATE DEHYDRATASE FAMILY MEMBER"/>
    <property type="match status" value="1"/>
</dbReference>
<evidence type="ECO:0000256" key="4">
    <source>
        <dbReference type="ARBA" id="ARBA00009524"/>
    </source>
</evidence>
<comment type="similarity">
    <text evidence="18">Belongs to the NnrE/AIBP family.</text>
</comment>
<dbReference type="NCBIfam" id="TIGR00197">
    <property type="entry name" value="yjeF_nterm"/>
    <property type="match status" value="1"/>
</dbReference>
<evidence type="ECO:0000256" key="7">
    <source>
        <dbReference type="ARBA" id="ARBA00022840"/>
    </source>
</evidence>
<feature type="binding site" evidence="17">
    <location>
        <begin position="410"/>
        <end position="414"/>
    </location>
    <ligand>
        <name>AMP</name>
        <dbReference type="ChEBI" id="CHEBI:456215"/>
    </ligand>
</feature>
<evidence type="ECO:0000256" key="2">
    <source>
        <dbReference type="ARBA" id="ARBA00000909"/>
    </source>
</evidence>
<evidence type="ECO:0000256" key="13">
    <source>
        <dbReference type="ARBA" id="ARBA00023268"/>
    </source>
</evidence>
<evidence type="ECO:0000256" key="16">
    <source>
        <dbReference type="ARBA" id="ARBA00049209"/>
    </source>
</evidence>
<keyword evidence="5 18" id="KW-0479">Metal-binding</keyword>
<feature type="binding site" evidence="17">
    <location>
        <position position="258"/>
    </location>
    <ligand>
        <name>(6S)-NADPHX</name>
        <dbReference type="ChEBI" id="CHEBI:64076"/>
    </ligand>
</feature>
<comment type="function">
    <text evidence="14 19">Bifunctional enzyme that catalyzes the epimerization of the S- and R-forms of NAD(P)HX and the dehydration of the S-form of NAD(P)HX at the expense of ADP, which is converted to AMP. This allows the repair of both epimers of NAD(P)HX, a damaged form of NAD(P)H that is a result of enzymatic or heat-dependent hydration.</text>
</comment>
<comment type="caution">
    <text evidence="22">The sequence shown here is derived from an EMBL/GenBank/DDBJ whole genome shotgun (WGS) entry which is preliminary data.</text>
</comment>
<dbReference type="GO" id="GO:0046872">
    <property type="term" value="F:metal ion binding"/>
    <property type="evidence" value="ECO:0007669"/>
    <property type="project" value="UniProtKB-UniRule"/>
</dbReference>
<keyword evidence="11 18" id="KW-0413">Isomerase</keyword>
<evidence type="ECO:0000256" key="10">
    <source>
        <dbReference type="ARBA" id="ARBA00023027"/>
    </source>
</evidence>
<evidence type="ECO:0000256" key="14">
    <source>
        <dbReference type="ARBA" id="ARBA00025153"/>
    </source>
</evidence>
<comment type="cofactor">
    <cofactor evidence="18 19">
        <name>K(+)</name>
        <dbReference type="ChEBI" id="CHEBI:29103"/>
    </cofactor>
    <text evidence="18 19">Binds 1 potassium ion per subunit.</text>
</comment>
<dbReference type="CDD" id="cd01171">
    <property type="entry name" value="YXKO-related"/>
    <property type="match status" value="1"/>
</dbReference>
<evidence type="ECO:0000256" key="9">
    <source>
        <dbReference type="ARBA" id="ARBA00022958"/>
    </source>
</evidence>
<protein>
    <recommendedName>
        <fullName evidence="19">Bifunctional NAD(P)H-hydrate repair enzyme</fullName>
    </recommendedName>
    <alternativeName>
        <fullName evidence="19">Nicotinamide nucleotide repair protein</fullName>
    </alternativeName>
    <domain>
        <recommendedName>
            <fullName evidence="19">ADP-dependent (S)-NAD(P)H-hydrate dehydratase</fullName>
            <ecNumber evidence="19">4.2.1.136</ecNumber>
        </recommendedName>
        <alternativeName>
            <fullName evidence="19">ADP-dependent NAD(P)HX dehydratase</fullName>
        </alternativeName>
    </domain>
    <domain>
        <recommendedName>
            <fullName evidence="19">NAD(P)H-hydrate epimerase</fullName>
            <ecNumber evidence="19">5.1.99.6</ecNumber>
        </recommendedName>
    </domain>
</protein>
<evidence type="ECO:0000313" key="22">
    <source>
        <dbReference type="EMBL" id="ODR92650.1"/>
    </source>
</evidence>
<evidence type="ECO:0000256" key="5">
    <source>
        <dbReference type="ARBA" id="ARBA00022723"/>
    </source>
</evidence>
<name>A0A1E3VGD5_9HYPH</name>
<feature type="binding site" evidence="17">
    <location>
        <position position="439"/>
    </location>
    <ligand>
        <name>AMP</name>
        <dbReference type="ChEBI" id="CHEBI:456215"/>
    </ligand>
</feature>
<keyword evidence="12 17" id="KW-0456">Lyase</keyword>
<dbReference type="NCBIfam" id="TIGR00196">
    <property type="entry name" value="yjeF_cterm"/>
    <property type="match status" value="1"/>
</dbReference>
<dbReference type="SUPFAM" id="SSF53613">
    <property type="entry name" value="Ribokinase-like"/>
    <property type="match status" value="1"/>
</dbReference>
<dbReference type="PANTHER" id="PTHR12592:SF0">
    <property type="entry name" value="ATP-DEPENDENT (S)-NAD(P)H-HYDRATE DEHYDRATASE"/>
    <property type="match status" value="1"/>
</dbReference>
<dbReference type="SUPFAM" id="SSF64153">
    <property type="entry name" value="YjeF N-terminal domain-like"/>
    <property type="match status" value="1"/>
</dbReference>
<dbReference type="InterPro" id="IPR000631">
    <property type="entry name" value="CARKD"/>
</dbReference>
<evidence type="ECO:0000256" key="18">
    <source>
        <dbReference type="HAMAP-Rule" id="MF_01966"/>
    </source>
</evidence>
<feature type="binding site" evidence="18">
    <location>
        <position position="63"/>
    </location>
    <ligand>
        <name>K(+)</name>
        <dbReference type="ChEBI" id="CHEBI:29103"/>
    </ligand>
</feature>
<dbReference type="RefSeq" id="WP_069457073.1">
    <property type="nucleotide sequence ID" value="NZ_LYBW01000041.1"/>
</dbReference>
<dbReference type="PIRSF" id="PIRSF017184">
    <property type="entry name" value="Nnr"/>
    <property type="match status" value="1"/>
</dbReference>
<dbReference type="Pfam" id="PF01256">
    <property type="entry name" value="Carb_kinase"/>
    <property type="match status" value="1"/>
</dbReference>
<evidence type="ECO:0000313" key="23">
    <source>
        <dbReference type="Proteomes" id="UP000094342"/>
    </source>
</evidence>